<proteinExistence type="predicted"/>
<dbReference type="PANTHER" id="PTHR34216:SF3">
    <property type="entry name" value="POLY-BETA-1,6-N-ACETYL-D-GLUCOSAMINE N-DEACETYLASE"/>
    <property type="match status" value="1"/>
</dbReference>
<dbReference type="RefSeq" id="WP_116007820.1">
    <property type="nucleotide sequence ID" value="NZ_QUOU01000001.1"/>
</dbReference>
<reference evidence="5 6" key="1">
    <citation type="submission" date="2018-08" db="EMBL/GenBank/DDBJ databases">
        <title>Thalassotalea euphylliae genome.</title>
        <authorList>
            <person name="Summers S."/>
            <person name="Rice S.A."/>
            <person name="Freckelton M.L."/>
            <person name="Nedved B.T."/>
            <person name="Hadfield M.G."/>
        </authorList>
    </citation>
    <scope>NUCLEOTIDE SEQUENCE [LARGE SCALE GENOMIC DNA]</scope>
    <source>
        <strain evidence="5 6">H1</strain>
    </source>
</reference>
<feature type="domain" description="NodB homology" evidence="4">
    <location>
        <begin position="153"/>
        <end position="326"/>
    </location>
</feature>
<organism evidence="5 6">
    <name type="scientific">Thalassotalea euphylliae</name>
    <dbReference type="NCBI Taxonomy" id="1655234"/>
    <lineage>
        <taxon>Bacteria</taxon>
        <taxon>Pseudomonadati</taxon>
        <taxon>Pseudomonadota</taxon>
        <taxon>Gammaproteobacteria</taxon>
        <taxon>Alteromonadales</taxon>
        <taxon>Colwelliaceae</taxon>
        <taxon>Thalassotalea</taxon>
    </lineage>
</organism>
<dbReference type="OrthoDB" id="9814639at2"/>
<keyword evidence="2 3" id="KW-0732">Signal</keyword>
<evidence type="ECO:0000259" key="4">
    <source>
        <dbReference type="PROSITE" id="PS51677"/>
    </source>
</evidence>
<protein>
    <submittedName>
        <fullName evidence="5">Polysaccharide deacetylase family protein</fullName>
    </submittedName>
</protein>
<dbReference type="Pfam" id="PF01522">
    <property type="entry name" value="Polysacc_deac_1"/>
    <property type="match status" value="1"/>
</dbReference>
<dbReference type="PROSITE" id="PS51677">
    <property type="entry name" value="NODB"/>
    <property type="match status" value="1"/>
</dbReference>
<dbReference type="GO" id="GO:0005975">
    <property type="term" value="P:carbohydrate metabolic process"/>
    <property type="evidence" value="ECO:0007669"/>
    <property type="project" value="InterPro"/>
</dbReference>
<dbReference type="InterPro" id="IPR002509">
    <property type="entry name" value="NODB_dom"/>
</dbReference>
<dbReference type="GO" id="GO:0016810">
    <property type="term" value="F:hydrolase activity, acting on carbon-nitrogen (but not peptide) bonds"/>
    <property type="evidence" value="ECO:0007669"/>
    <property type="project" value="InterPro"/>
</dbReference>
<dbReference type="CDD" id="cd10918">
    <property type="entry name" value="CE4_NodB_like_5s_6s"/>
    <property type="match status" value="1"/>
</dbReference>
<feature type="chain" id="PRO_5017602107" evidence="3">
    <location>
        <begin position="23"/>
        <end position="326"/>
    </location>
</feature>
<evidence type="ECO:0000256" key="2">
    <source>
        <dbReference type="ARBA" id="ARBA00022729"/>
    </source>
</evidence>
<dbReference type="GO" id="GO:0005576">
    <property type="term" value="C:extracellular region"/>
    <property type="evidence" value="ECO:0007669"/>
    <property type="project" value="UniProtKB-SubCell"/>
</dbReference>
<gene>
    <name evidence="5" type="ORF">DXX93_09060</name>
</gene>
<dbReference type="InterPro" id="IPR051398">
    <property type="entry name" value="Polysacch_Deacetylase"/>
</dbReference>
<dbReference type="Proteomes" id="UP000256478">
    <property type="component" value="Unassembled WGS sequence"/>
</dbReference>
<evidence type="ECO:0000313" key="6">
    <source>
        <dbReference type="Proteomes" id="UP000256478"/>
    </source>
</evidence>
<feature type="signal peptide" evidence="3">
    <location>
        <begin position="1"/>
        <end position="22"/>
    </location>
</feature>
<dbReference type="AlphaFoldDB" id="A0A3E0TQU7"/>
<dbReference type="EMBL" id="QUOU01000001">
    <property type="protein sequence ID" value="REL26710.1"/>
    <property type="molecule type" value="Genomic_DNA"/>
</dbReference>
<comment type="caution">
    <text evidence="5">The sequence shown here is derived from an EMBL/GenBank/DDBJ whole genome shotgun (WGS) entry which is preliminary data.</text>
</comment>
<dbReference type="PANTHER" id="PTHR34216">
    <property type="match status" value="1"/>
</dbReference>
<accession>A0A3E0TQU7</accession>
<dbReference type="SUPFAM" id="SSF88713">
    <property type="entry name" value="Glycoside hydrolase/deacetylase"/>
    <property type="match status" value="1"/>
</dbReference>
<sequence>MTHVSAILVSLCLLMLSGCAQHSGLSIEIAKNAEEVIIFTGENDSFNSIAKRYLGNSDLKWRIQDHNDINTYQPGLYLSIPLARKTHFGFYDDYEQQVPILVYHNFGRVNTATTITADKFKQQLLYLVNNNFRVISLKQYFQHIQLGQQIPKRAVIITIDDGYRATYSIAFPILKALNLPATVFIYSDYISNGGLSKKQLNIMQASALIDVQPHSKTHRNFNRLHKAETQQAYLDSIDEEVEVSTQKVAKTLNSILSPRFFAYPYGEVNPVVTDKLTSEGFDLAFTVVGQSNKAYNAPLLLKRYQIFGNHSFEKFQQIIESNKDFH</sequence>
<evidence type="ECO:0000256" key="1">
    <source>
        <dbReference type="ARBA" id="ARBA00004613"/>
    </source>
</evidence>
<name>A0A3E0TQU7_9GAMM</name>
<dbReference type="Gene3D" id="3.20.20.370">
    <property type="entry name" value="Glycoside hydrolase/deacetylase"/>
    <property type="match status" value="1"/>
</dbReference>
<dbReference type="InterPro" id="IPR011330">
    <property type="entry name" value="Glyco_hydro/deAcase_b/a-brl"/>
</dbReference>
<evidence type="ECO:0000256" key="3">
    <source>
        <dbReference type="SAM" id="SignalP"/>
    </source>
</evidence>
<comment type="subcellular location">
    <subcellularLocation>
        <location evidence="1">Secreted</location>
    </subcellularLocation>
</comment>
<evidence type="ECO:0000313" key="5">
    <source>
        <dbReference type="EMBL" id="REL26710.1"/>
    </source>
</evidence>